<keyword evidence="2" id="KW-1185">Reference proteome</keyword>
<dbReference type="Proteomes" id="UP000748025">
    <property type="component" value="Unassembled WGS sequence"/>
</dbReference>
<dbReference type="AlphaFoldDB" id="A0A9P7N572"/>
<evidence type="ECO:0000313" key="2">
    <source>
        <dbReference type="Proteomes" id="UP000748025"/>
    </source>
</evidence>
<dbReference type="PANTHER" id="PTHR33875">
    <property type="entry name" value="OS09G0542200 PROTEIN"/>
    <property type="match status" value="1"/>
</dbReference>
<dbReference type="SUPFAM" id="SSF52833">
    <property type="entry name" value="Thioredoxin-like"/>
    <property type="match status" value="1"/>
</dbReference>
<organism evidence="1 2">
    <name type="scientific">Claviceps pusilla</name>
    <dbReference type="NCBI Taxonomy" id="123648"/>
    <lineage>
        <taxon>Eukaryota</taxon>
        <taxon>Fungi</taxon>
        <taxon>Dikarya</taxon>
        <taxon>Ascomycota</taxon>
        <taxon>Pezizomycotina</taxon>
        <taxon>Sordariomycetes</taxon>
        <taxon>Hypocreomycetidae</taxon>
        <taxon>Hypocreales</taxon>
        <taxon>Clavicipitaceae</taxon>
        <taxon>Claviceps</taxon>
    </lineage>
</organism>
<sequence length="214" mass="23995">MAVPPKFAGHKLTFGPAPSSSLPHSTHTFELYADYCCPFSAKLFRTLTTRVIPEIRQHQPWADNLTLIFRQSVQPWHPSSTLMHEAALAVLRLAPEKFWDFSAVLFEEQTGYFDANVVHETRNETYKRLAKLAGRVGVDESRVYGLLEISDKPAEDGSLNAGNQVTGDLKLITKMNRLVGVHVTPTVVFDGVVQDTSSGWTVEQWKEWLGKNVV</sequence>
<dbReference type="PANTHER" id="PTHR33875:SF2">
    <property type="entry name" value="ACR183CP"/>
    <property type="match status" value="1"/>
</dbReference>
<name>A0A9P7N572_9HYPO</name>
<dbReference type="InterPro" id="IPR036249">
    <property type="entry name" value="Thioredoxin-like_sf"/>
</dbReference>
<gene>
    <name evidence="1" type="ORF">E4U43_004080</name>
</gene>
<comment type="caution">
    <text evidence="1">The sequence shown here is derived from an EMBL/GenBank/DDBJ whole genome shotgun (WGS) entry which is preliminary data.</text>
</comment>
<dbReference type="OrthoDB" id="37297at2759"/>
<proteinExistence type="predicted"/>
<dbReference type="EMBL" id="SRPW01002672">
    <property type="protein sequence ID" value="KAG5991186.1"/>
    <property type="molecule type" value="Genomic_DNA"/>
</dbReference>
<accession>A0A9P7N572</accession>
<reference evidence="1" key="1">
    <citation type="journal article" date="2020" name="bioRxiv">
        <title>Whole genome comparisons of ergot fungi reveals the divergence and evolution of species within the genus Claviceps are the result of varying mechanisms driving genome evolution and host range expansion.</title>
        <authorList>
            <person name="Wyka S.A."/>
            <person name="Mondo S.J."/>
            <person name="Liu M."/>
            <person name="Dettman J."/>
            <person name="Nalam V."/>
            <person name="Broders K.D."/>
        </authorList>
    </citation>
    <scope>NUCLEOTIDE SEQUENCE</scope>
    <source>
        <strain evidence="1">CCC 602</strain>
    </source>
</reference>
<protein>
    <recommendedName>
        <fullName evidence="3">Thioredoxin-like fold domain-containing protein</fullName>
    </recommendedName>
</protein>
<evidence type="ECO:0000313" key="1">
    <source>
        <dbReference type="EMBL" id="KAG5991186.1"/>
    </source>
</evidence>
<dbReference type="Gene3D" id="3.40.30.10">
    <property type="entry name" value="Glutaredoxin"/>
    <property type="match status" value="1"/>
</dbReference>
<evidence type="ECO:0008006" key="3">
    <source>
        <dbReference type="Google" id="ProtNLM"/>
    </source>
</evidence>